<dbReference type="EMBL" id="SHKM01000001">
    <property type="protein sequence ID" value="RZT90394.1"/>
    <property type="molecule type" value="Genomic_DNA"/>
</dbReference>
<sequence length="209" mass="23000">MPTTPSARHPAVRLLLCLLLALAAQALPALLAAALVLPLLRADGVAGRCRTLLRRTRWLLLSLFLVFALGTPGTPLYDHAWSPSREGVFLGLEQCLRLATVLLAVSWLLHRTRPAALAQGLLTLLQPLRYLGLAPERGIARLLLVMRHVDSAEAWPRGQDWRRFLEMPAQEQESVLEVELHPLPGPDRLLLAGMGLSILVLLASPLWLP</sequence>
<dbReference type="Pfam" id="PF02361">
    <property type="entry name" value="CbiQ"/>
    <property type="match status" value="1"/>
</dbReference>
<accession>A0ABY0ISY1</accession>
<feature type="transmembrane region" description="Helical" evidence="6">
    <location>
        <begin position="189"/>
        <end position="208"/>
    </location>
</feature>
<organism evidence="7 8">
    <name type="scientific">Azospira oryzae</name>
    <dbReference type="NCBI Taxonomy" id="146939"/>
    <lineage>
        <taxon>Bacteria</taxon>
        <taxon>Pseudomonadati</taxon>
        <taxon>Pseudomonadota</taxon>
        <taxon>Betaproteobacteria</taxon>
        <taxon>Rhodocyclales</taxon>
        <taxon>Rhodocyclaceae</taxon>
        <taxon>Azospira</taxon>
    </lineage>
</organism>
<dbReference type="InterPro" id="IPR003339">
    <property type="entry name" value="ABC/ECF_trnsptr_transmembrane"/>
</dbReference>
<protein>
    <submittedName>
        <fullName evidence="7">Cobalt transport protein</fullName>
    </submittedName>
</protein>
<evidence type="ECO:0000256" key="4">
    <source>
        <dbReference type="ARBA" id="ARBA00022989"/>
    </source>
</evidence>
<keyword evidence="5 6" id="KW-0472">Membrane</keyword>
<dbReference type="Proteomes" id="UP000292136">
    <property type="component" value="Unassembled WGS sequence"/>
</dbReference>
<evidence type="ECO:0000256" key="2">
    <source>
        <dbReference type="ARBA" id="ARBA00008564"/>
    </source>
</evidence>
<comment type="similarity">
    <text evidence="2">Belongs to the CbiQ family.</text>
</comment>
<evidence type="ECO:0000313" key="8">
    <source>
        <dbReference type="Proteomes" id="UP000292136"/>
    </source>
</evidence>
<keyword evidence="8" id="KW-1185">Reference proteome</keyword>
<gene>
    <name evidence="7" type="ORF">EV678_1208</name>
</gene>
<proteinExistence type="inferred from homology"/>
<evidence type="ECO:0000256" key="5">
    <source>
        <dbReference type="ARBA" id="ARBA00023136"/>
    </source>
</evidence>
<keyword evidence="4 6" id="KW-1133">Transmembrane helix</keyword>
<evidence type="ECO:0000256" key="6">
    <source>
        <dbReference type="SAM" id="Phobius"/>
    </source>
</evidence>
<feature type="transmembrane region" description="Helical" evidence="6">
    <location>
        <begin position="12"/>
        <end position="37"/>
    </location>
</feature>
<evidence type="ECO:0000313" key="7">
    <source>
        <dbReference type="EMBL" id="RZT90394.1"/>
    </source>
</evidence>
<comment type="caution">
    <text evidence="7">The sequence shown here is derived from an EMBL/GenBank/DDBJ whole genome shotgun (WGS) entry which is preliminary data.</text>
</comment>
<feature type="transmembrane region" description="Helical" evidence="6">
    <location>
        <begin position="58"/>
        <end position="77"/>
    </location>
</feature>
<evidence type="ECO:0000256" key="1">
    <source>
        <dbReference type="ARBA" id="ARBA00004141"/>
    </source>
</evidence>
<evidence type="ECO:0000256" key="3">
    <source>
        <dbReference type="ARBA" id="ARBA00022692"/>
    </source>
</evidence>
<name>A0ABY0ISY1_9RHOO</name>
<feature type="transmembrane region" description="Helical" evidence="6">
    <location>
        <begin position="89"/>
        <end position="109"/>
    </location>
</feature>
<reference evidence="7 8" key="1">
    <citation type="submission" date="2019-02" db="EMBL/GenBank/DDBJ databases">
        <title>Genomic Encyclopedia of Type Strains, Phase IV (KMG-IV): sequencing the most valuable type-strain genomes for metagenomic binning, comparative biology and taxonomic classification.</title>
        <authorList>
            <person name="Goeker M."/>
        </authorList>
    </citation>
    <scope>NUCLEOTIDE SEQUENCE [LARGE SCALE GENOMIC DNA]</scope>
    <source>
        <strain evidence="7 8">DSM 21223</strain>
    </source>
</reference>
<keyword evidence="3 6" id="KW-0812">Transmembrane</keyword>
<comment type="subcellular location">
    <subcellularLocation>
        <location evidence="1">Membrane</location>
        <topology evidence="1">Multi-pass membrane protein</topology>
    </subcellularLocation>
</comment>